<keyword evidence="1" id="KW-0472">Membrane</keyword>
<name>A0A1W7GKP1_9CAUD</name>
<feature type="transmembrane region" description="Helical" evidence="1">
    <location>
        <begin position="12"/>
        <end position="32"/>
    </location>
</feature>
<sequence>MSVLAFLIYKHKLVWVELIAPTIVGLIIIFVCKSIMINGLTNDTEYWTNFPIEARYYEDWDEYIKQTCTRTVSCGKGCTTTQTYDCSYVDYHPEYWVMIMNDGSTKYISKTYYNFLLKLWGTGKTFVNMHRDYHYNDGDMYKSVWNKKFEDIQPYVTKHSYENKVQSVNSVMKFRELDSLDVKGLYDYPDVDNYEQESCLGCSDEDNKLLNIWNAYYGYKYEIKMFILVFDDNDGNLGELQQEYWKGGNKNELVVCVDKNGRWVKTFSWCDDKHIEVNVDNIFMRDIDMKSKIDLMIKEVEKNWKRKHFSDFDYIIVPLKTKHLFIIAIIVFIVSFGLLIYGVVNEFENDENGNIINR</sequence>
<reference evidence="2 3" key="1">
    <citation type="submission" date="2016-07" db="EMBL/GenBank/DDBJ databases">
        <title>Characterization of three bacteriophages infecting bacteria isolated from shrimp culture pond water.</title>
        <authorList>
            <person name="Khoa H.V."/>
        </authorList>
    </citation>
    <scope>NUCLEOTIDE SEQUENCE [LARGE SCALE GENOMIC DNA]</scope>
</reference>
<dbReference type="EMBL" id="LC168164">
    <property type="protein sequence ID" value="BAX25550.1"/>
    <property type="molecule type" value="Genomic_DNA"/>
</dbReference>
<evidence type="ECO:0000313" key="2">
    <source>
        <dbReference type="EMBL" id="BAX25550.1"/>
    </source>
</evidence>
<dbReference type="Proteomes" id="UP000224877">
    <property type="component" value="Segment"/>
</dbReference>
<feature type="transmembrane region" description="Helical" evidence="1">
    <location>
        <begin position="324"/>
        <end position="344"/>
    </location>
</feature>
<keyword evidence="3" id="KW-1185">Reference proteome</keyword>
<keyword evidence="1" id="KW-1133">Transmembrane helix</keyword>
<proteinExistence type="predicted"/>
<keyword evidence="1" id="KW-0812">Transmembrane</keyword>
<protein>
    <submittedName>
        <fullName evidence="2">Uncharacterized protein</fullName>
    </submittedName>
</protein>
<evidence type="ECO:0000313" key="3">
    <source>
        <dbReference type="Proteomes" id="UP000224877"/>
    </source>
</evidence>
<evidence type="ECO:0000256" key="1">
    <source>
        <dbReference type="SAM" id="Phobius"/>
    </source>
</evidence>
<accession>A0A1W7GKP1</accession>
<organism evidence="2 3">
    <name type="scientific">Tenacibaculum phage pT24</name>
    <dbReference type="NCBI Taxonomy" id="1880590"/>
    <lineage>
        <taxon>Viruses</taxon>
        <taxon>Duplodnaviria</taxon>
        <taxon>Heunggongvirae</taxon>
        <taxon>Uroviricota</taxon>
        <taxon>Caudoviricetes</taxon>
        <taxon>Kungbxnavirus</taxon>
        <taxon>Kungbxnavirus pT24</taxon>
    </lineage>
</organism>
<gene>
    <name evidence="2" type="ORF">BPT24_051</name>
</gene>